<dbReference type="WBParaSite" id="nRc.2.0.1.t35844-RA">
    <property type="protein sequence ID" value="nRc.2.0.1.t35844-RA"/>
    <property type="gene ID" value="nRc.2.0.1.g35844"/>
</dbReference>
<protein>
    <submittedName>
        <fullName evidence="2">Uncharacterized protein</fullName>
    </submittedName>
</protein>
<dbReference type="Proteomes" id="UP000887565">
    <property type="component" value="Unplaced"/>
</dbReference>
<reference evidence="2" key="1">
    <citation type="submission" date="2022-11" db="UniProtKB">
        <authorList>
            <consortium name="WormBaseParasite"/>
        </authorList>
    </citation>
    <scope>IDENTIFICATION</scope>
</reference>
<name>A0A915KD47_ROMCU</name>
<proteinExistence type="predicted"/>
<dbReference type="AlphaFoldDB" id="A0A915KD47"/>
<evidence type="ECO:0000313" key="1">
    <source>
        <dbReference type="Proteomes" id="UP000887565"/>
    </source>
</evidence>
<organism evidence="1 2">
    <name type="scientific">Romanomermis culicivorax</name>
    <name type="common">Nematode worm</name>
    <dbReference type="NCBI Taxonomy" id="13658"/>
    <lineage>
        <taxon>Eukaryota</taxon>
        <taxon>Metazoa</taxon>
        <taxon>Ecdysozoa</taxon>
        <taxon>Nematoda</taxon>
        <taxon>Enoplea</taxon>
        <taxon>Dorylaimia</taxon>
        <taxon>Mermithida</taxon>
        <taxon>Mermithoidea</taxon>
        <taxon>Mermithidae</taxon>
        <taxon>Romanomermis</taxon>
    </lineage>
</organism>
<sequence>MTGQVIVEKLEHVLQSNKEISLEEPGAVFNFQEELIKYSNSNVDVLLKASRKLRELFDPCTNEGPKFKIFPAQIVEPDGNLILIIWSKGPEAQVPCLLIPSTGRPRDPASVLSHKL</sequence>
<evidence type="ECO:0000313" key="2">
    <source>
        <dbReference type="WBParaSite" id="nRc.2.0.1.t35844-RA"/>
    </source>
</evidence>
<keyword evidence="1" id="KW-1185">Reference proteome</keyword>
<accession>A0A915KD47</accession>